<protein>
    <submittedName>
        <fullName evidence="1">Uncharacterized protein</fullName>
    </submittedName>
</protein>
<organism evidence="1 2">
    <name type="scientific">Entomophthora muscae</name>
    <dbReference type="NCBI Taxonomy" id="34485"/>
    <lineage>
        <taxon>Eukaryota</taxon>
        <taxon>Fungi</taxon>
        <taxon>Fungi incertae sedis</taxon>
        <taxon>Zoopagomycota</taxon>
        <taxon>Entomophthoromycotina</taxon>
        <taxon>Entomophthoromycetes</taxon>
        <taxon>Entomophthorales</taxon>
        <taxon>Entomophthoraceae</taxon>
        <taxon>Entomophthora</taxon>
    </lineage>
</organism>
<keyword evidence="2" id="KW-1185">Reference proteome</keyword>
<name>A0ACC2SU76_9FUNG</name>
<dbReference type="EMBL" id="QTSX02004321">
    <property type="protein sequence ID" value="KAJ9065834.1"/>
    <property type="molecule type" value="Genomic_DNA"/>
</dbReference>
<evidence type="ECO:0000313" key="2">
    <source>
        <dbReference type="Proteomes" id="UP001165960"/>
    </source>
</evidence>
<sequence length="116" mass="12856">MNHDPSPRQPGNNTPRPCLQISLEELQGHVVNQLCFFCHLLGHLSHQFPRCTTQNDASVVAINTSSQSYPAILIKILQEEQCIEVVVNTAIHHVSILPSVGHFEDKSLAFAFASQN</sequence>
<proteinExistence type="predicted"/>
<reference evidence="1" key="1">
    <citation type="submission" date="2022-04" db="EMBL/GenBank/DDBJ databases">
        <title>Genome of the entomopathogenic fungus Entomophthora muscae.</title>
        <authorList>
            <person name="Elya C."/>
            <person name="Lovett B.R."/>
            <person name="Lee E."/>
            <person name="Macias A.M."/>
            <person name="Hajek A.E."/>
            <person name="De Bivort B.L."/>
            <person name="Kasson M.T."/>
            <person name="De Fine Licht H.H."/>
            <person name="Stajich J.E."/>
        </authorList>
    </citation>
    <scope>NUCLEOTIDE SEQUENCE</scope>
    <source>
        <strain evidence="1">Berkeley</strain>
    </source>
</reference>
<evidence type="ECO:0000313" key="1">
    <source>
        <dbReference type="EMBL" id="KAJ9065834.1"/>
    </source>
</evidence>
<accession>A0ACC2SU76</accession>
<comment type="caution">
    <text evidence="1">The sequence shown here is derived from an EMBL/GenBank/DDBJ whole genome shotgun (WGS) entry which is preliminary data.</text>
</comment>
<dbReference type="Proteomes" id="UP001165960">
    <property type="component" value="Unassembled WGS sequence"/>
</dbReference>
<gene>
    <name evidence="1" type="ORF">DSO57_1015465</name>
</gene>